<evidence type="ECO:0000313" key="2">
    <source>
        <dbReference type="Proteomes" id="UP000634136"/>
    </source>
</evidence>
<keyword evidence="2" id="KW-1185">Reference proteome</keyword>
<reference evidence="1" key="1">
    <citation type="submission" date="2020-09" db="EMBL/GenBank/DDBJ databases">
        <title>Genome-Enabled Discovery of Anthraquinone Biosynthesis in Senna tora.</title>
        <authorList>
            <person name="Kang S.-H."/>
            <person name="Pandey R.P."/>
            <person name="Lee C.-M."/>
            <person name="Sim J.-S."/>
            <person name="Jeong J.-T."/>
            <person name="Choi B.-S."/>
            <person name="Jung M."/>
            <person name="Ginzburg D."/>
            <person name="Zhao K."/>
            <person name="Won S.Y."/>
            <person name="Oh T.-J."/>
            <person name="Yu Y."/>
            <person name="Kim N.-H."/>
            <person name="Lee O.R."/>
            <person name="Lee T.-H."/>
            <person name="Bashyal P."/>
            <person name="Kim T.-S."/>
            <person name="Lee W.-H."/>
            <person name="Kawkins C."/>
            <person name="Kim C.-K."/>
            <person name="Kim J.S."/>
            <person name="Ahn B.O."/>
            <person name="Rhee S.Y."/>
            <person name="Sohng J.K."/>
        </authorList>
    </citation>
    <scope>NUCLEOTIDE SEQUENCE</scope>
    <source>
        <tissue evidence="1">Leaf</tissue>
    </source>
</reference>
<dbReference type="AlphaFoldDB" id="A0A834TES8"/>
<sequence length="212" mass="24623">MFDRRVSPATWSRSRFSVTPRLPLESSSLNAEKRFFAKSIQRALALHPMPEMLKLLMSLRREYLLTMMELREGMGQKALQFKMRMSISRGEILCKAGGRHVSSLCPEEVRILAMKFMLSLLKEPNMEAFSRNVEMGALQYLRRKQMRIIQSNGKWNMGFQLGWKRSKNASVNATRKRVETQRYSMEASLEVYARGKAINKAVNEESETFFIL</sequence>
<proteinExistence type="predicted"/>
<accession>A0A834TES8</accession>
<protein>
    <submittedName>
        <fullName evidence="1">Uncharacterized protein</fullName>
    </submittedName>
</protein>
<evidence type="ECO:0000313" key="1">
    <source>
        <dbReference type="EMBL" id="KAF7820843.1"/>
    </source>
</evidence>
<gene>
    <name evidence="1" type="ORF">G2W53_026298</name>
</gene>
<name>A0A834TES8_9FABA</name>
<dbReference type="OrthoDB" id="1546741at2759"/>
<comment type="caution">
    <text evidence="1">The sequence shown here is derived from an EMBL/GenBank/DDBJ whole genome shotgun (WGS) entry which is preliminary data.</text>
</comment>
<dbReference type="EMBL" id="JAAIUW010000008">
    <property type="protein sequence ID" value="KAF7820843.1"/>
    <property type="molecule type" value="Genomic_DNA"/>
</dbReference>
<organism evidence="1 2">
    <name type="scientific">Senna tora</name>
    <dbReference type="NCBI Taxonomy" id="362788"/>
    <lineage>
        <taxon>Eukaryota</taxon>
        <taxon>Viridiplantae</taxon>
        <taxon>Streptophyta</taxon>
        <taxon>Embryophyta</taxon>
        <taxon>Tracheophyta</taxon>
        <taxon>Spermatophyta</taxon>
        <taxon>Magnoliopsida</taxon>
        <taxon>eudicotyledons</taxon>
        <taxon>Gunneridae</taxon>
        <taxon>Pentapetalae</taxon>
        <taxon>rosids</taxon>
        <taxon>fabids</taxon>
        <taxon>Fabales</taxon>
        <taxon>Fabaceae</taxon>
        <taxon>Caesalpinioideae</taxon>
        <taxon>Cassia clade</taxon>
        <taxon>Senna</taxon>
    </lineage>
</organism>
<dbReference type="Proteomes" id="UP000634136">
    <property type="component" value="Unassembled WGS sequence"/>
</dbReference>